<sequence>MKIQSATQAPESESAPRSISSRGRVNYDNTRLVATMRKSLCRIHAGYFDQVYQEPSFPSAFSHPWVLDQMESKKNQSATPESESTPRSISPCGGVKYDNAGLVATMRNSFSRFIHASMDEHMTCFVESLGQLLDNREFGSYTAYTNMLIFFPKSWA</sequence>
<dbReference type="Proteomes" id="UP000026915">
    <property type="component" value="Chromosome 1"/>
</dbReference>
<name>A0A061DM93_THECC</name>
<dbReference type="InParanoid" id="A0A061DM93"/>
<protein>
    <submittedName>
        <fullName evidence="2">Uncharacterized protein</fullName>
    </submittedName>
</protein>
<organism evidence="2 3">
    <name type="scientific">Theobroma cacao</name>
    <name type="common">Cacao</name>
    <name type="synonym">Cocoa</name>
    <dbReference type="NCBI Taxonomy" id="3641"/>
    <lineage>
        <taxon>Eukaryota</taxon>
        <taxon>Viridiplantae</taxon>
        <taxon>Streptophyta</taxon>
        <taxon>Embryophyta</taxon>
        <taxon>Tracheophyta</taxon>
        <taxon>Spermatophyta</taxon>
        <taxon>Magnoliopsida</taxon>
        <taxon>eudicotyledons</taxon>
        <taxon>Gunneridae</taxon>
        <taxon>Pentapetalae</taxon>
        <taxon>rosids</taxon>
        <taxon>malvids</taxon>
        <taxon>Malvales</taxon>
        <taxon>Malvaceae</taxon>
        <taxon>Byttnerioideae</taxon>
        <taxon>Theobroma</taxon>
    </lineage>
</organism>
<proteinExistence type="predicted"/>
<dbReference type="EMBL" id="CM001879">
    <property type="protein sequence ID" value="EOX91093.1"/>
    <property type="molecule type" value="Genomic_DNA"/>
</dbReference>
<dbReference type="HOGENOM" id="CLU_1689860_0_0_1"/>
<dbReference type="Gramene" id="EOX91093">
    <property type="protein sequence ID" value="EOX91093"/>
    <property type="gene ID" value="TCM_000382"/>
</dbReference>
<feature type="region of interest" description="Disordered" evidence="1">
    <location>
        <begin position="1"/>
        <end position="23"/>
    </location>
</feature>
<keyword evidence="3" id="KW-1185">Reference proteome</keyword>
<accession>A0A061DM93</accession>
<evidence type="ECO:0000256" key="1">
    <source>
        <dbReference type="SAM" id="MobiDB-lite"/>
    </source>
</evidence>
<reference evidence="2 3" key="1">
    <citation type="journal article" date="2013" name="Genome Biol.">
        <title>The genome sequence of the most widely cultivated cacao type and its use to identify candidate genes regulating pod color.</title>
        <authorList>
            <person name="Motamayor J.C."/>
            <person name="Mockaitis K."/>
            <person name="Schmutz J."/>
            <person name="Haiminen N."/>
            <person name="Iii D.L."/>
            <person name="Cornejo O."/>
            <person name="Findley S.D."/>
            <person name="Zheng P."/>
            <person name="Utro F."/>
            <person name="Royaert S."/>
            <person name="Saski C."/>
            <person name="Jenkins J."/>
            <person name="Podicheti R."/>
            <person name="Zhao M."/>
            <person name="Scheffler B.E."/>
            <person name="Stack J.C."/>
            <person name="Feltus F.A."/>
            <person name="Mustiga G.M."/>
            <person name="Amores F."/>
            <person name="Phillips W."/>
            <person name="Marelli J.P."/>
            <person name="May G.D."/>
            <person name="Shapiro H."/>
            <person name="Ma J."/>
            <person name="Bustamante C.D."/>
            <person name="Schnell R.J."/>
            <person name="Main D."/>
            <person name="Gilbert D."/>
            <person name="Parida L."/>
            <person name="Kuhn D.N."/>
        </authorList>
    </citation>
    <scope>NUCLEOTIDE SEQUENCE [LARGE SCALE GENOMIC DNA]</scope>
    <source>
        <strain evidence="3">cv. Matina 1-6</strain>
    </source>
</reference>
<gene>
    <name evidence="2" type="ORF">TCM_000382</name>
</gene>
<evidence type="ECO:0000313" key="2">
    <source>
        <dbReference type="EMBL" id="EOX91093.1"/>
    </source>
</evidence>
<evidence type="ECO:0000313" key="3">
    <source>
        <dbReference type="Proteomes" id="UP000026915"/>
    </source>
</evidence>
<dbReference type="AlphaFoldDB" id="A0A061DM93"/>